<proteinExistence type="predicted"/>
<gene>
    <name evidence="1" type="ORF">CU102_04070</name>
</gene>
<name>A0A2P7BUZ0_9HYPH</name>
<reference evidence="2" key="1">
    <citation type="submission" date="2017-11" db="EMBL/GenBank/DDBJ databases">
        <authorList>
            <person name="Kuznetsova I."/>
            <person name="Sazanova A."/>
            <person name="Chirak E."/>
            <person name="Safronova V."/>
            <person name="Willems A."/>
        </authorList>
    </citation>
    <scope>NUCLEOTIDE SEQUENCE [LARGE SCALE GENOMIC DNA]</scope>
    <source>
        <strain evidence="2">STM 196</strain>
    </source>
</reference>
<sequence>MTTRTKRSIAHFATPFSLRGLDGIQPAGDYDIDEDEEMIEGLSWLAYQRVATFIHIPARNSNQRKMQLVAIDYAELATALKKDEETINEHPPAL</sequence>
<dbReference type="AlphaFoldDB" id="A0A2P7BUZ0"/>
<accession>A0A2P7BUZ0</accession>
<comment type="caution">
    <text evidence="1">The sequence shown here is derived from an EMBL/GenBank/DDBJ whole genome shotgun (WGS) entry which is preliminary data.</text>
</comment>
<protein>
    <submittedName>
        <fullName evidence="1">Uncharacterized protein</fullName>
    </submittedName>
</protein>
<keyword evidence="2" id="KW-1185">Reference proteome</keyword>
<organism evidence="1 2">
    <name type="scientific">Phyllobacterium brassicacearum</name>
    <dbReference type="NCBI Taxonomy" id="314235"/>
    <lineage>
        <taxon>Bacteria</taxon>
        <taxon>Pseudomonadati</taxon>
        <taxon>Pseudomonadota</taxon>
        <taxon>Alphaproteobacteria</taxon>
        <taxon>Hyphomicrobiales</taxon>
        <taxon>Phyllobacteriaceae</taxon>
        <taxon>Phyllobacterium</taxon>
    </lineage>
</organism>
<dbReference type="Proteomes" id="UP000241444">
    <property type="component" value="Unassembled WGS sequence"/>
</dbReference>
<dbReference type="OrthoDB" id="8378722at2"/>
<evidence type="ECO:0000313" key="1">
    <source>
        <dbReference type="EMBL" id="PSH70266.1"/>
    </source>
</evidence>
<dbReference type="RefSeq" id="WP_106709677.1">
    <property type="nucleotide sequence ID" value="NZ_PGGO01000002.1"/>
</dbReference>
<dbReference type="EMBL" id="PGGO01000002">
    <property type="protein sequence ID" value="PSH70266.1"/>
    <property type="molecule type" value="Genomic_DNA"/>
</dbReference>
<evidence type="ECO:0000313" key="2">
    <source>
        <dbReference type="Proteomes" id="UP000241444"/>
    </source>
</evidence>